<name>A0A7S9R7J5_9BACT</name>
<feature type="domain" description="Glycosyl transferase family 1" evidence="1">
    <location>
        <begin position="183"/>
        <end position="333"/>
    </location>
</feature>
<evidence type="ECO:0000313" key="3">
    <source>
        <dbReference type="EMBL" id="QPH85018.1"/>
    </source>
</evidence>
<organism evidence="3 4">
    <name type="scientific">Campylobacter concisus</name>
    <dbReference type="NCBI Taxonomy" id="199"/>
    <lineage>
        <taxon>Bacteria</taxon>
        <taxon>Pseudomonadati</taxon>
        <taxon>Campylobacterota</taxon>
        <taxon>Epsilonproteobacteria</taxon>
        <taxon>Campylobacterales</taxon>
        <taxon>Campylobacteraceae</taxon>
        <taxon>Campylobacter</taxon>
    </lineage>
</organism>
<gene>
    <name evidence="3" type="ORF">CVT06_07955</name>
</gene>
<evidence type="ECO:0000313" key="4">
    <source>
        <dbReference type="Proteomes" id="UP000594630"/>
    </source>
</evidence>
<keyword evidence="3" id="KW-0808">Transferase</keyword>
<evidence type="ECO:0000259" key="1">
    <source>
        <dbReference type="Pfam" id="PF00534"/>
    </source>
</evidence>
<sequence length="367" mass="41582">MISLVLAIRSLNIGGAERQFIELLKNIDKSKFKVSVCTMYGGCQEVDIMGIGNIEYYNLKKKGPYDILGFYLTYKKLLHGIKPDVVYSFMPEMNLFSLWCKPKKTKIIWGFRASNIDLDKYNNIAKLVFLLQKIFSNKANLIIANSYSSIEFHKSVGYFMDRSVVIPNGIDVNKFMPNKKENNNFREKYGIDQGGIVIGIVARLDPMKGYMVLSKAAKEILEKHKNIVFFSVGCGDESIKIECQKVLEYNNRFIWLGQQYDVERLYAGFDIVVSSSSSESFSNSIAEAMSSGCMVVVTDVGDSRRIVGDIGVVVEPNNVDALLCGIDRALQSNYKYIGRMCRDRILNNFSIKNMIESTQMEIIKCVE</sequence>
<accession>A0A7S9R7J5</accession>
<dbReference type="InterPro" id="IPR001296">
    <property type="entry name" value="Glyco_trans_1"/>
</dbReference>
<dbReference type="InterPro" id="IPR028098">
    <property type="entry name" value="Glyco_trans_4-like_N"/>
</dbReference>
<dbReference type="PANTHER" id="PTHR12526">
    <property type="entry name" value="GLYCOSYLTRANSFERASE"/>
    <property type="match status" value="1"/>
</dbReference>
<dbReference type="Pfam" id="PF00534">
    <property type="entry name" value="Glycos_transf_1"/>
    <property type="match status" value="1"/>
</dbReference>
<dbReference type="EMBL" id="CP049274">
    <property type="protein sequence ID" value="QPH85018.1"/>
    <property type="molecule type" value="Genomic_DNA"/>
</dbReference>
<protein>
    <submittedName>
        <fullName evidence="3">Glycosyltransferase</fullName>
    </submittedName>
</protein>
<dbReference type="AlphaFoldDB" id="A0A7S9R7J5"/>
<proteinExistence type="predicted"/>
<reference evidence="3 4" key="1">
    <citation type="journal article" date="2018" name="Emerg. Microbes Infect.">
        <title>Genomic analysis of oral Campylobacter concisus strains identified a potential bacterial molecular marker associated with active Crohn's disease.</title>
        <authorList>
            <person name="Liu F."/>
            <person name="Ma R."/>
            <person name="Tay C.Y.A."/>
            <person name="Octavia S."/>
            <person name="Lan R."/>
            <person name="Chung H.K.L."/>
            <person name="Riordan S.M."/>
            <person name="Grimm M.C."/>
            <person name="Leong R.W."/>
            <person name="Tanaka M.M."/>
            <person name="Connor S."/>
            <person name="Zhang L."/>
        </authorList>
    </citation>
    <scope>NUCLEOTIDE SEQUENCE [LARGE SCALE GENOMIC DNA]</scope>
    <source>
        <strain evidence="3 4">P10CDO-S2</strain>
    </source>
</reference>
<dbReference type="Proteomes" id="UP000594630">
    <property type="component" value="Chromosome"/>
</dbReference>
<evidence type="ECO:0000259" key="2">
    <source>
        <dbReference type="Pfam" id="PF13439"/>
    </source>
</evidence>
<dbReference type="RefSeq" id="WP_107793372.1">
    <property type="nucleotide sequence ID" value="NZ_CP049274.1"/>
</dbReference>
<dbReference type="Pfam" id="PF13439">
    <property type="entry name" value="Glyco_transf_4"/>
    <property type="match status" value="1"/>
</dbReference>
<dbReference type="Gene3D" id="3.40.50.2000">
    <property type="entry name" value="Glycogen Phosphorylase B"/>
    <property type="match status" value="2"/>
</dbReference>
<dbReference type="SUPFAM" id="SSF53756">
    <property type="entry name" value="UDP-Glycosyltransferase/glycogen phosphorylase"/>
    <property type="match status" value="1"/>
</dbReference>
<dbReference type="GO" id="GO:0016757">
    <property type="term" value="F:glycosyltransferase activity"/>
    <property type="evidence" value="ECO:0007669"/>
    <property type="project" value="InterPro"/>
</dbReference>
<feature type="domain" description="Glycosyltransferase subfamily 4-like N-terminal" evidence="2">
    <location>
        <begin position="13"/>
        <end position="173"/>
    </location>
</feature>